<dbReference type="InterPro" id="IPR050155">
    <property type="entry name" value="HAD-like_hydrolase_sf"/>
</dbReference>
<dbReference type="RefSeq" id="WP_157186328.1">
    <property type="nucleotide sequence ID" value="NZ_JBIAQY010000013.1"/>
</dbReference>
<dbReference type="SFLD" id="SFLDG01129">
    <property type="entry name" value="C1.5:_HAD__Beta-PGM__Phosphata"/>
    <property type="match status" value="1"/>
</dbReference>
<dbReference type="EMBL" id="JBIAQY010000013">
    <property type="protein sequence ID" value="MFF3572294.1"/>
    <property type="molecule type" value="Genomic_DNA"/>
</dbReference>
<dbReference type="SFLD" id="SFLDS00003">
    <property type="entry name" value="Haloacid_Dehalogenase"/>
    <property type="match status" value="1"/>
</dbReference>
<accession>A0ABW6S9D6</accession>
<dbReference type="PANTHER" id="PTHR43434:SF1">
    <property type="entry name" value="PHOSPHOGLYCOLATE PHOSPHATASE"/>
    <property type="match status" value="1"/>
</dbReference>
<dbReference type="SUPFAM" id="SSF56784">
    <property type="entry name" value="HAD-like"/>
    <property type="match status" value="1"/>
</dbReference>
<keyword evidence="2" id="KW-1185">Reference proteome</keyword>
<dbReference type="Gene3D" id="3.40.50.1000">
    <property type="entry name" value="HAD superfamily/HAD-like"/>
    <property type="match status" value="1"/>
</dbReference>
<name>A0ABW6S9D6_9NOCA</name>
<proteinExistence type="predicted"/>
<evidence type="ECO:0000313" key="1">
    <source>
        <dbReference type="EMBL" id="MFF3572294.1"/>
    </source>
</evidence>
<evidence type="ECO:0000313" key="2">
    <source>
        <dbReference type="Proteomes" id="UP001601992"/>
    </source>
</evidence>
<comment type="caution">
    <text evidence="1">The sequence shown here is derived from an EMBL/GenBank/DDBJ whole genome shotgun (WGS) entry which is preliminary data.</text>
</comment>
<organism evidence="1 2">
    <name type="scientific">Nocardia jiangxiensis</name>
    <dbReference type="NCBI Taxonomy" id="282685"/>
    <lineage>
        <taxon>Bacteria</taxon>
        <taxon>Bacillati</taxon>
        <taxon>Actinomycetota</taxon>
        <taxon>Actinomycetes</taxon>
        <taxon>Mycobacteriales</taxon>
        <taxon>Nocardiaceae</taxon>
        <taxon>Nocardia</taxon>
    </lineage>
</organism>
<dbReference type="InterPro" id="IPR041492">
    <property type="entry name" value="HAD_2"/>
</dbReference>
<dbReference type="GO" id="GO:0016787">
    <property type="term" value="F:hydrolase activity"/>
    <property type="evidence" value="ECO:0007669"/>
    <property type="project" value="UniProtKB-KW"/>
</dbReference>
<dbReference type="Proteomes" id="UP001601992">
    <property type="component" value="Unassembled WGS sequence"/>
</dbReference>
<dbReference type="Pfam" id="PF13419">
    <property type="entry name" value="HAD_2"/>
    <property type="match status" value="1"/>
</dbReference>
<dbReference type="InterPro" id="IPR023198">
    <property type="entry name" value="PGP-like_dom2"/>
</dbReference>
<sequence length="233" mass="24111">MPAEIHTSAVLFDLDGTLLDTPGAIAEQFVLAVEAVTGVDPGVGAARRLVGRPLLEMAAELSGSSVDSVTAQTVSEEYLTRYREVIVPEAADLLFQGVLGGLSRLADAGLALAVVTSKKHASAELILESAGIRDSFAAVVGADDVEYPKPHRASGDLALTTLGLTEIGPAGAVVGDTVADIELGHALGAFTVGVTYGVHTTHQIASAATDHVAHTFDDVVDTLLIRNRKRARP</sequence>
<protein>
    <submittedName>
        <fullName evidence="1">HAD family hydrolase</fullName>
        <ecNumber evidence="1">3.-.-.-</ecNumber>
    </submittedName>
</protein>
<dbReference type="Gene3D" id="1.10.150.240">
    <property type="entry name" value="Putative phosphatase, domain 2"/>
    <property type="match status" value="1"/>
</dbReference>
<gene>
    <name evidence="1" type="ORF">ACFYXQ_31425</name>
</gene>
<dbReference type="InterPro" id="IPR023214">
    <property type="entry name" value="HAD_sf"/>
</dbReference>
<dbReference type="InterPro" id="IPR036412">
    <property type="entry name" value="HAD-like_sf"/>
</dbReference>
<keyword evidence="1" id="KW-0378">Hydrolase</keyword>
<dbReference type="EC" id="3.-.-.-" evidence="1"/>
<reference evidence="1 2" key="1">
    <citation type="submission" date="2024-10" db="EMBL/GenBank/DDBJ databases">
        <title>The Natural Products Discovery Center: Release of the First 8490 Sequenced Strains for Exploring Actinobacteria Biosynthetic Diversity.</title>
        <authorList>
            <person name="Kalkreuter E."/>
            <person name="Kautsar S.A."/>
            <person name="Yang D."/>
            <person name="Bader C.D."/>
            <person name="Teijaro C.N."/>
            <person name="Fluegel L."/>
            <person name="Davis C.M."/>
            <person name="Simpson J.R."/>
            <person name="Lauterbach L."/>
            <person name="Steele A.D."/>
            <person name="Gui C."/>
            <person name="Meng S."/>
            <person name="Li G."/>
            <person name="Viehrig K."/>
            <person name="Ye F."/>
            <person name="Su P."/>
            <person name="Kiefer A.F."/>
            <person name="Nichols A."/>
            <person name="Cepeda A.J."/>
            <person name="Yan W."/>
            <person name="Fan B."/>
            <person name="Jiang Y."/>
            <person name="Adhikari A."/>
            <person name="Zheng C.-J."/>
            <person name="Schuster L."/>
            <person name="Cowan T.M."/>
            <person name="Smanski M.J."/>
            <person name="Chevrette M.G."/>
            <person name="De Carvalho L.P.S."/>
            <person name="Shen B."/>
        </authorList>
    </citation>
    <scope>NUCLEOTIDE SEQUENCE [LARGE SCALE GENOMIC DNA]</scope>
    <source>
        <strain evidence="1 2">NPDC002593</strain>
    </source>
</reference>
<dbReference type="PANTHER" id="PTHR43434">
    <property type="entry name" value="PHOSPHOGLYCOLATE PHOSPHATASE"/>
    <property type="match status" value="1"/>
</dbReference>